<accession>A0ABS8NC41</accession>
<dbReference type="EMBL" id="JAJJPB010000048">
    <property type="protein sequence ID" value="MCC9296759.1"/>
    <property type="molecule type" value="Genomic_DNA"/>
</dbReference>
<evidence type="ECO:0000313" key="3">
    <source>
        <dbReference type="Proteomes" id="UP001165422"/>
    </source>
</evidence>
<dbReference type="Proteomes" id="UP001165422">
    <property type="component" value="Unassembled WGS sequence"/>
</dbReference>
<dbReference type="Pfam" id="PF04754">
    <property type="entry name" value="Transposase_31"/>
    <property type="match status" value="1"/>
</dbReference>
<proteinExistence type="predicted"/>
<comment type="caution">
    <text evidence="2">The sequence shown here is derived from an EMBL/GenBank/DDBJ whole genome shotgun (WGS) entry which is preliminary data.</text>
</comment>
<evidence type="ECO:0000313" key="2">
    <source>
        <dbReference type="EMBL" id="MCC9296759.1"/>
    </source>
</evidence>
<dbReference type="PANTHER" id="PTHR34611">
    <property type="match status" value="1"/>
</dbReference>
<sequence>MPEDRVHHEHDVGYKYIFSHKETFLELLRSFVKKDWVDLIKIEDLMLINKSYILEDFSEEESDIVYKVNIRGQEVIFYILLEFQSTVDYRMPTRLLFYIVEIWREILKNTSKDDRLRKDFKLPAVVPMVLYNGKNRWTAYRNFKDVLSGGELFGENIIDFRYILFDIYRYDESQLESMANMVSTIFLLDKEISKEDLMKRLRLTAYVLKKITPEQFDILKIWLKGIMEPRLDRESKIKVEQILEKSSQGEVDSMVSNLGKTIDNIIREGRETGLEEGRKEGRKDGLLQGLKKLLGIKFSDISYMSRIERIEDENTLNSVFEDAVKSNSIEEFKEKLRQRKLN</sequence>
<reference evidence="2" key="1">
    <citation type="submission" date="2021-11" db="EMBL/GenBank/DDBJ databases">
        <authorList>
            <person name="Qingchun L."/>
            <person name="Dong Z."/>
            <person name="Zongwei Q."/>
            <person name="Jia Z."/>
            <person name="Duotao L."/>
        </authorList>
    </citation>
    <scope>NUCLEOTIDE SEQUENCE</scope>
    <source>
        <strain evidence="2">WLY-B-L2</strain>
    </source>
</reference>
<keyword evidence="3" id="KW-1185">Reference proteome</keyword>
<organism evidence="2 3">
    <name type="scientific">Clostridium aromativorans</name>
    <dbReference type="NCBI Taxonomy" id="2836848"/>
    <lineage>
        <taxon>Bacteria</taxon>
        <taxon>Bacillati</taxon>
        <taxon>Bacillota</taxon>
        <taxon>Clostridia</taxon>
        <taxon>Eubacteriales</taxon>
        <taxon>Clostridiaceae</taxon>
        <taxon>Clostridium</taxon>
    </lineage>
</organism>
<evidence type="ECO:0000259" key="1">
    <source>
        <dbReference type="Pfam" id="PF04754"/>
    </source>
</evidence>
<dbReference type="RefSeq" id="WP_229982166.1">
    <property type="nucleotide sequence ID" value="NZ_JAJJPB010000048.1"/>
</dbReference>
<dbReference type="PANTHER" id="PTHR34611:SF2">
    <property type="entry name" value="INACTIVE RECOMBINATION-PROMOTING NUCLEASE-LIKE PROTEIN RPNE-RELATED"/>
    <property type="match status" value="1"/>
</dbReference>
<dbReference type="InterPro" id="IPR006842">
    <property type="entry name" value="Transposase_31"/>
</dbReference>
<dbReference type="InterPro" id="IPR051699">
    <property type="entry name" value="Rpn/YhgA-like_nuclease"/>
</dbReference>
<gene>
    <name evidence="2" type="ORF">LN736_18150</name>
</gene>
<name>A0ABS8NC41_9CLOT</name>
<feature type="domain" description="Transposase (putative) YhgA-like" evidence="1">
    <location>
        <begin position="9"/>
        <end position="211"/>
    </location>
</feature>
<protein>
    <submittedName>
        <fullName evidence="2">Rpn family recombination-promoting nuclease/putative transposase</fullName>
    </submittedName>
</protein>